<accession>A0A512IFF7</accession>
<dbReference type="GO" id="GO:0046872">
    <property type="term" value="F:metal ion binding"/>
    <property type="evidence" value="ECO:0007669"/>
    <property type="project" value="UniProtKB-KW"/>
</dbReference>
<keyword evidence="8" id="KW-1185">Reference proteome</keyword>
<evidence type="ECO:0000259" key="5">
    <source>
        <dbReference type="Pfam" id="PF13470"/>
    </source>
</evidence>
<dbReference type="AlphaFoldDB" id="A0A512IFF7"/>
<dbReference type="EMBL" id="BJZS01000087">
    <property type="protein sequence ID" value="GEO96397.1"/>
    <property type="molecule type" value="Genomic_DNA"/>
</dbReference>
<evidence type="ECO:0000313" key="7">
    <source>
        <dbReference type="EMBL" id="GEO96397.1"/>
    </source>
</evidence>
<dbReference type="GO" id="GO:0004518">
    <property type="term" value="F:nuclease activity"/>
    <property type="evidence" value="ECO:0007669"/>
    <property type="project" value="UniProtKB-KW"/>
</dbReference>
<reference evidence="7 8" key="1">
    <citation type="submission" date="2019-07" db="EMBL/GenBank/DDBJ databases">
        <title>Whole genome shotgun sequence of Kocuria turfanensis NBRC 107627.</title>
        <authorList>
            <person name="Hosoyama A."/>
            <person name="Uohara A."/>
            <person name="Ohji S."/>
            <person name="Ichikawa N."/>
        </authorList>
    </citation>
    <scope>NUCLEOTIDE SEQUENCE [LARGE SCALE GENOMIC DNA]</scope>
    <source>
        <strain evidence="7 8">NBRC 107627</strain>
    </source>
</reference>
<keyword evidence="3" id="KW-0378">Hydrolase</keyword>
<keyword evidence="2" id="KW-0479">Metal-binding</keyword>
<dbReference type="InterPro" id="IPR029060">
    <property type="entry name" value="PIN-like_dom_sf"/>
</dbReference>
<comment type="caution">
    <text evidence="7">The sequence shown here is derived from an EMBL/GenBank/DDBJ whole genome shotgun (WGS) entry which is preliminary data.</text>
</comment>
<dbReference type="InterPro" id="IPR058652">
    <property type="entry name" value="VapC50_C"/>
</dbReference>
<organism evidence="7 8">
    <name type="scientific">Kocuria turfanensis</name>
    <dbReference type="NCBI Taxonomy" id="388357"/>
    <lineage>
        <taxon>Bacteria</taxon>
        <taxon>Bacillati</taxon>
        <taxon>Actinomycetota</taxon>
        <taxon>Actinomycetes</taxon>
        <taxon>Micrococcales</taxon>
        <taxon>Micrococcaceae</taxon>
        <taxon>Kocuria</taxon>
    </lineage>
</organism>
<keyword evidence="4" id="KW-0460">Magnesium</keyword>
<dbReference type="Proteomes" id="UP000321103">
    <property type="component" value="Unassembled WGS sequence"/>
</dbReference>
<proteinExistence type="predicted"/>
<gene>
    <name evidence="7" type="ORF">KTU01_25200</name>
</gene>
<evidence type="ECO:0000259" key="6">
    <source>
        <dbReference type="Pfam" id="PF26343"/>
    </source>
</evidence>
<dbReference type="GO" id="GO:0016787">
    <property type="term" value="F:hydrolase activity"/>
    <property type="evidence" value="ECO:0007669"/>
    <property type="project" value="UniProtKB-KW"/>
</dbReference>
<name>A0A512IFF7_9MICC</name>
<dbReference type="SUPFAM" id="SSF88723">
    <property type="entry name" value="PIN domain-like"/>
    <property type="match status" value="1"/>
</dbReference>
<evidence type="ECO:0000313" key="8">
    <source>
        <dbReference type="Proteomes" id="UP000321103"/>
    </source>
</evidence>
<dbReference type="RefSeq" id="WP_084271826.1">
    <property type="nucleotide sequence ID" value="NZ_BJZS01000087.1"/>
</dbReference>
<evidence type="ECO:0000256" key="1">
    <source>
        <dbReference type="ARBA" id="ARBA00022722"/>
    </source>
</evidence>
<feature type="domain" description="VapC50 C-terminal" evidence="6">
    <location>
        <begin position="133"/>
        <end position="175"/>
    </location>
</feature>
<evidence type="ECO:0000256" key="4">
    <source>
        <dbReference type="ARBA" id="ARBA00022842"/>
    </source>
</evidence>
<dbReference type="Pfam" id="PF13470">
    <property type="entry name" value="PIN_3"/>
    <property type="match status" value="1"/>
</dbReference>
<evidence type="ECO:0000256" key="2">
    <source>
        <dbReference type="ARBA" id="ARBA00022723"/>
    </source>
</evidence>
<sequence>MFAAILDTCVLWPSLQRDFILSMAAEGLYRPLWSEAILGELRRHEELKLLGRGVEAEESQRRSDYLIMKMRTNFDDALVTGWGPLEGSYGLRDPNDEHVVAAAVVGGAGGIVTDNFKHIQPEKVPAHIKVLHPAEFAADTADVDPLRAAYALHTLAGRLRNPPRTPAEILVLLESRYAMHDVAEILAPHV</sequence>
<dbReference type="InterPro" id="IPR002716">
    <property type="entry name" value="PIN_dom"/>
</dbReference>
<dbReference type="Pfam" id="PF26343">
    <property type="entry name" value="VapC50_C"/>
    <property type="match status" value="1"/>
</dbReference>
<keyword evidence="1" id="KW-0540">Nuclease</keyword>
<feature type="domain" description="PIN" evidence="5">
    <location>
        <begin position="5"/>
        <end position="117"/>
    </location>
</feature>
<evidence type="ECO:0000256" key="3">
    <source>
        <dbReference type="ARBA" id="ARBA00022801"/>
    </source>
</evidence>
<protein>
    <submittedName>
        <fullName evidence="7">Uncharacterized protein</fullName>
    </submittedName>
</protein>